<dbReference type="RefSeq" id="WP_039887807.1">
    <property type="nucleotide sequence ID" value="NZ_CP012543.1"/>
</dbReference>
<evidence type="ECO:0000256" key="3">
    <source>
        <dbReference type="ARBA" id="ARBA00022692"/>
    </source>
</evidence>
<organism evidence="6 7">
    <name type="scientific">Campylobacter rectus</name>
    <name type="common">Wolinella recta</name>
    <dbReference type="NCBI Taxonomy" id="203"/>
    <lineage>
        <taxon>Bacteria</taxon>
        <taxon>Pseudomonadati</taxon>
        <taxon>Campylobacterota</taxon>
        <taxon>Epsilonproteobacteria</taxon>
        <taxon>Campylobacterales</taxon>
        <taxon>Campylobacteraceae</taxon>
        <taxon>Campylobacter</taxon>
    </lineage>
</organism>
<keyword evidence="3" id="KW-0812">Transmembrane</keyword>
<dbReference type="SUPFAM" id="SSF140478">
    <property type="entry name" value="LemA-like"/>
    <property type="match status" value="1"/>
</dbReference>
<proteinExistence type="inferred from homology"/>
<name>A0A6G5QPE4_CAMRE</name>
<dbReference type="EMBL" id="CP012543">
    <property type="protein sequence ID" value="QCD47501.1"/>
    <property type="molecule type" value="Genomic_DNA"/>
</dbReference>
<comment type="similarity">
    <text evidence="2">Belongs to the LemA family.</text>
</comment>
<dbReference type="KEGG" id="crx:CRECT_1881"/>
<sequence length="197" mass="22032">MKNLMIFLVFIGIIGGVAMKYVNAFPVLDETVKEKWAQVQNQYKRRADLIPNLVKTVQGYAGHEEGVFKEVTEARSKATQMTLDVSALDDPAKLKEFEAAQKTLGGALSRLMAITENYPQLKADQNFLALQSQLEGTENRIAVARKDYIEAVRDYNVALRKIPGKFIAEMLYPELKPRATFEASEAEQSAPDVSFAK</sequence>
<protein>
    <submittedName>
        <fullName evidence="6">LemA protein</fullName>
    </submittedName>
</protein>
<evidence type="ECO:0000256" key="2">
    <source>
        <dbReference type="ARBA" id="ARBA00008854"/>
    </source>
</evidence>
<comment type="subcellular location">
    <subcellularLocation>
        <location evidence="1">Membrane</location>
        <topology evidence="1">Single-pass membrane protein</topology>
    </subcellularLocation>
</comment>
<evidence type="ECO:0000313" key="6">
    <source>
        <dbReference type="EMBL" id="QCD47501.1"/>
    </source>
</evidence>
<dbReference type="AlphaFoldDB" id="A0A6G5QPE4"/>
<accession>A0A6G5QPE4</accession>
<dbReference type="Proteomes" id="UP000502377">
    <property type="component" value="Chromosome"/>
</dbReference>
<dbReference type="GO" id="GO:0016020">
    <property type="term" value="C:membrane"/>
    <property type="evidence" value="ECO:0007669"/>
    <property type="project" value="UniProtKB-SubCell"/>
</dbReference>
<keyword evidence="4" id="KW-1133">Transmembrane helix</keyword>
<evidence type="ECO:0000256" key="1">
    <source>
        <dbReference type="ARBA" id="ARBA00004167"/>
    </source>
</evidence>
<reference evidence="6 7" key="1">
    <citation type="submission" date="2016-07" db="EMBL/GenBank/DDBJ databases">
        <title>Comparative genomics of the Campylobacter concisus group.</title>
        <authorList>
            <person name="Miller W.G."/>
            <person name="Yee E."/>
            <person name="Chapman M.H."/>
            <person name="Huynh S."/>
            <person name="Bono J.L."/>
            <person name="On S.L.W."/>
            <person name="StLeger J."/>
            <person name="Foster G."/>
            <person name="Parker C.T."/>
        </authorList>
    </citation>
    <scope>NUCLEOTIDE SEQUENCE [LARGE SCALE GENOMIC DNA]</scope>
    <source>
        <strain evidence="6 7">ATCC 33238</strain>
    </source>
</reference>
<gene>
    <name evidence="6" type="primary">lemA1</name>
    <name evidence="6" type="ORF">CRECT_1881</name>
</gene>
<keyword evidence="5" id="KW-0472">Membrane</keyword>
<dbReference type="InterPro" id="IPR023353">
    <property type="entry name" value="LemA-like_dom_sf"/>
</dbReference>
<dbReference type="PANTHER" id="PTHR34478:SF2">
    <property type="entry name" value="MEMBRANE PROTEIN"/>
    <property type="match status" value="1"/>
</dbReference>
<evidence type="ECO:0000313" key="7">
    <source>
        <dbReference type="Proteomes" id="UP000502377"/>
    </source>
</evidence>
<dbReference type="Pfam" id="PF04011">
    <property type="entry name" value="LemA"/>
    <property type="match status" value="1"/>
</dbReference>
<dbReference type="Gene3D" id="1.20.1440.20">
    <property type="entry name" value="LemA-like domain"/>
    <property type="match status" value="1"/>
</dbReference>
<dbReference type="PANTHER" id="PTHR34478">
    <property type="entry name" value="PROTEIN LEMA"/>
    <property type="match status" value="1"/>
</dbReference>
<dbReference type="InterPro" id="IPR007156">
    <property type="entry name" value="MamQ_LemA"/>
</dbReference>
<evidence type="ECO:0000256" key="4">
    <source>
        <dbReference type="ARBA" id="ARBA00022989"/>
    </source>
</evidence>
<evidence type="ECO:0000256" key="5">
    <source>
        <dbReference type="ARBA" id="ARBA00023136"/>
    </source>
</evidence>